<accession>A0ABQ4DZ96</accession>
<evidence type="ECO:0000313" key="1">
    <source>
        <dbReference type="EMBL" id="GIG87762.1"/>
    </source>
</evidence>
<dbReference type="InterPro" id="IPR014347">
    <property type="entry name" value="Tautomerase/MIF_sf"/>
</dbReference>
<gene>
    <name evidence="1" type="ORF">Pen02_26980</name>
</gene>
<proteinExistence type="predicted"/>
<dbReference type="Gene3D" id="3.30.429.10">
    <property type="entry name" value="Macrophage Migration Inhibitory Factor"/>
    <property type="match status" value="2"/>
</dbReference>
<dbReference type="Proteomes" id="UP000646749">
    <property type="component" value="Unassembled WGS sequence"/>
</dbReference>
<dbReference type="RefSeq" id="WP_203866317.1">
    <property type="nucleotide sequence ID" value="NZ_BONW01000013.1"/>
</dbReference>
<evidence type="ECO:0008006" key="3">
    <source>
        <dbReference type="Google" id="ProtNLM"/>
    </source>
</evidence>
<organism evidence="1 2">
    <name type="scientific">Plantactinospora endophytica</name>
    <dbReference type="NCBI Taxonomy" id="673535"/>
    <lineage>
        <taxon>Bacteria</taxon>
        <taxon>Bacillati</taxon>
        <taxon>Actinomycetota</taxon>
        <taxon>Actinomycetes</taxon>
        <taxon>Micromonosporales</taxon>
        <taxon>Micromonosporaceae</taxon>
        <taxon>Plantactinospora</taxon>
    </lineage>
</organism>
<evidence type="ECO:0000313" key="2">
    <source>
        <dbReference type="Proteomes" id="UP000646749"/>
    </source>
</evidence>
<protein>
    <recommendedName>
        <fullName evidence="3">4-oxalocrotonate tautomerase domain-containing protein</fullName>
    </recommendedName>
</protein>
<dbReference type="EMBL" id="BONW01000013">
    <property type="protein sequence ID" value="GIG87762.1"/>
    <property type="molecule type" value="Genomic_DNA"/>
</dbReference>
<keyword evidence="2" id="KW-1185">Reference proteome</keyword>
<name>A0ABQ4DZ96_9ACTN</name>
<comment type="caution">
    <text evidence="1">The sequence shown here is derived from an EMBL/GenBank/DDBJ whole genome shotgun (WGS) entry which is preliminary data.</text>
</comment>
<reference evidence="1 2" key="1">
    <citation type="submission" date="2021-01" db="EMBL/GenBank/DDBJ databases">
        <title>Whole genome shotgun sequence of Plantactinospora endophytica NBRC 110450.</title>
        <authorList>
            <person name="Komaki H."/>
            <person name="Tamura T."/>
        </authorList>
    </citation>
    <scope>NUCLEOTIDE SEQUENCE [LARGE SCALE GENOMIC DNA]</scope>
    <source>
        <strain evidence="1 2">NBRC 110450</strain>
    </source>
</reference>
<sequence>MPHLSVHVLESDLAGRETALIRNLTDAVVAVYGEWARSIAVVQLIGLPPGRWGIGGNPAEAPSPSVTFGIREAAFSRPDADEIVARLVSGVTDAIVDVLGERVRAGLTVEFVGTPAGRTGIGGVVVTS</sequence>